<keyword evidence="4" id="KW-1185">Reference proteome</keyword>
<feature type="region of interest" description="Disordered" evidence="1">
    <location>
        <begin position="86"/>
        <end position="138"/>
    </location>
</feature>
<feature type="compositionally biased region" description="Basic and acidic residues" evidence="1">
    <location>
        <begin position="302"/>
        <end position="311"/>
    </location>
</feature>
<feature type="region of interest" description="Disordered" evidence="1">
    <location>
        <begin position="234"/>
        <end position="253"/>
    </location>
</feature>
<evidence type="ECO:0000313" key="3">
    <source>
        <dbReference type="EnsemblFungi" id="PTTG_27233-t43_1-p1"/>
    </source>
</evidence>
<dbReference type="Proteomes" id="UP000005240">
    <property type="component" value="Unassembled WGS sequence"/>
</dbReference>
<reference evidence="2" key="2">
    <citation type="submission" date="2016-05" db="EMBL/GenBank/DDBJ databases">
        <title>Comparative analysis highlights variable genome content of wheat rusts and divergence of the mating loci.</title>
        <authorList>
            <person name="Cuomo C.A."/>
            <person name="Bakkeren G."/>
            <person name="Szabo L."/>
            <person name="Khalil H."/>
            <person name="Joly D."/>
            <person name="Goldberg J."/>
            <person name="Young S."/>
            <person name="Zeng Q."/>
            <person name="Fellers J."/>
        </authorList>
    </citation>
    <scope>NUCLEOTIDE SEQUENCE [LARGE SCALE GENOMIC DNA]</scope>
    <source>
        <strain evidence="2">1-1 BBBD Race 1</strain>
    </source>
</reference>
<feature type="compositionally biased region" description="Polar residues" evidence="1">
    <location>
        <begin position="235"/>
        <end position="252"/>
    </location>
</feature>
<gene>
    <name evidence="2" type="ORF">PTTG_27233</name>
</gene>
<evidence type="ECO:0000313" key="2">
    <source>
        <dbReference type="EMBL" id="OAV93794.1"/>
    </source>
</evidence>
<feature type="compositionally biased region" description="Basic residues" evidence="1">
    <location>
        <begin position="280"/>
        <end position="290"/>
    </location>
</feature>
<dbReference type="EnsemblFungi" id="PTTG_27233-t43_1">
    <property type="protein sequence ID" value="PTTG_27233-t43_1-p1"/>
    <property type="gene ID" value="PTTG_27233"/>
</dbReference>
<proteinExistence type="predicted"/>
<sequence>VSPRSDITWTSCTTHEALAQRRPASVGETAWGRFLWTKLAPGQVAASSSAMSRSCMLLCVLEAASRECWLSGRGFRAGPSTLIYEERWPGPSRPSAPPLGPETINPSHTPSLPSKPHPQAFSPRRTPPRSPDSSQRPLQPSAWWPFVEHSLAHRATLPLRPVPRPHCSSRLLRLSLLQLAYHPAARLPAALKGSPPPFSYRHPPTHPLFGADARPANADGVAAGPAAAPSCGFQAPTSAWSQSPENRPQTSRFCGFWGTADRALHPEPTHAPRVCPWPGRPRRPPRRRPLVRASSSSRRPYARSEQEETRSGLRPINELHNPESPAGHCSSSRACGAPASPKAPSRPAVQLGSTKTTYPKSEPICIRDRRKGGLFRSSRSWILRMGKGARGPAR</sequence>
<dbReference type="EMBL" id="ADAS02000047">
    <property type="protein sequence ID" value="OAV93794.1"/>
    <property type="molecule type" value="Genomic_DNA"/>
</dbReference>
<organism evidence="2">
    <name type="scientific">Puccinia triticina (isolate 1-1 / race 1 (BBBD))</name>
    <name type="common">Brown leaf rust fungus</name>
    <dbReference type="NCBI Taxonomy" id="630390"/>
    <lineage>
        <taxon>Eukaryota</taxon>
        <taxon>Fungi</taxon>
        <taxon>Dikarya</taxon>
        <taxon>Basidiomycota</taxon>
        <taxon>Pucciniomycotina</taxon>
        <taxon>Pucciniomycetes</taxon>
        <taxon>Pucciniales</taxon>
        <taxon>Pucciniaceae</taxon>
        <taxon>Puccinia</taxon>
    </lineage>
</organism>
<name>A0A180GMN4_PUCT1</name>
<dbReference type="AlphaFoldDB" id="A0A180GMN4"/>
<reference evidence="2" key="1">
    <citation type="submission" date="2009-11" db="EMBL/GenBank/DDBJ databases">
        <authorList>
            <consortium name="The Broad Institute Genome Sequencing Platform"/>
            <person name="Ward D."/>
            <person name="Feldgarden M."/>
            <person name="Earl A."/>
            <person name="Young S.K."/>
            <person name="Zeng Q."/>
            <person name="Koehrsen M."/>
            <person name="Alvarado L."/>
            <person name="Berlin A."/>
            <person name="Bochicchio J."/>
            <person name="Borenstein D."/>
            <person name="Chapman S.B."/>
            <person name="Chen Z."/>
            <person name="Engels R."/>
            <person name="Freedman E."/>
            <person name="Gellesch M."/>
            <person name="Goldberg J."/>
            <person name="Griggs A."/>
            <person name="Gujja S."/>
            <person name="Heilman E."/>
            <person name="Heiman D."/>
            <person name="Hepburn T."/>
            <person name="Howarth C."/>
            <person name="Jen D."/>
            <person name="Larson L."/>
            <person name="Lewis B."/>
            <person name="Mehta T."/>
            <person name="Park D."/>
            <person name="Pearson M."/>
            <person name="Roberts A."/>
            <person name="Saif S."/>
            <person name="Shea T."/>
            <person name="Shenoy N."/>
            <person name="Sisk P."/>
            <person name="Stolte C."/>
            <person name="Sykes S."/>
            <person name="Thomson T."/>
            <person name="Walk T."/>
            <person name="White J."/>
            <person name="Yandava C."/>
            <person name="Izard J."/>
            <person name="Baranova O.V."/>
            <person name="Blanton J.M."/>
            <person name="Tanner A.C."/>
            <person name="Dewhirst F.E."/>
            <person name="Haas B."/>
            <person name="Nusbaum C."/>
            <person name="Birren B."/>
        </authorList>
    </citation>
    <scope>NUCLEOTIDE SEQUENCE [LARGE SCALE GENOMIC DNA]</scope>
    <source>
        <strain evidence="2">1-1 BBBD Race 1</strain>
    </source>
</reference>
<dbReference type="VEuPathDB" id="FungiDB:PTTG_27233"/>
<feature type="compositionally biased region" description="Low complexity" evidence="1">
    <location>
        <begin position="337"/>
        <end position="348"/>
    </location>
</feature>
<feature type="region of interest" description="Disordered" evidence="1">
    <location>
        <begin position="265"/>
        <end position="360"/>
    </location>
</feature>
<feature type="non-terminal residue" evidence="2">
    <location>
        <position position="1"/>
    </location>
</feature>
<accession>A0A180GMN4</accession>
<evidence type="ECO:0000313" key="4">
    <source>
        <dbReference type="Proteomes" id="UP000005240"/>
    </source>
</evidence>
<feature type="compositionally biased region" description="Pro residues" evidence="1">
    <location>
        <begin position="91"/>
        <end position="100"/>
    </location>
</feature>
<protein>
    <submittedName>
        <fullName evidence="2 3">Uncharacterized protein</fullName>
    </submittedName>
</protein>
<evidence type="ECO:0000256" key="1">
    <source>
        <dbReference type="SAM" id="MobiDB-lite"/>
    </source>
</evidence>
<reference evidence="3" key="4">
    <citation type="submission" date="2025-05" db="UniProtKB">
        <authorList>
            <consortium name="EnsemblFungi"/>
        </authorList>
    </citation>
    <scope>IDENTIFICATION</scope>
    <source>
        <strain evidence="3">isolate 1-1 / race 1 (BBBD)</strain>
    </source>
</reference>
<reference evidence="3 4" key="3">
    <citation type="journal article" date="2017" name="G3 (Bethesda)">
        <title>Comparative analysis highlights variable genome content of wheat rusts and divergence of the mating loci.</title>
        <authorList>
            <person name="Cuomo C.A."/>
            <person name="Bakkeren G."/>
            <person name="Khalil H.B."/>
            <person name="Panwar V."/>
            <person name="Joly D."/>
            <person name="Linning R."/>
            <person name="Sakthikumar S."/>
            <person name="Song X."/>
            <person name="Adiconis X."/>
            <person name="Fan L."/>
            <person name="Goldberg J.M."/>
            <person name="Levin J.Z."/>
            <person name="Young S."/>
            <person name="Zeng Q."/>
            <person name="Anikster Y."/>
            <person name="Bruce M."/>
            <person name="Wang M."/>
            <person name="Yin C."/>
            <person name="McCallum B."/>
            <person name="Szabo L.J."/>
            <person name="Hulbert S."/>
            <person name="Chen X."/>
            <person name="Fellers J.P."/>
        </authorList>
    </citation>
    <scope>NUCLEOTIDE SEQUENCE</scope>
    <source>
        <strain evidence="3">isolate 1-1 / race 1 (BBBD)</strain>
        <strain evidence="4">Isolate 1-1 / race 1 (BBBD)</strain>
    </source>
</reference>